<organism evidence="1 2">
    <name type="scientific">Hygrophoropsis aurantiaca</name>
    <dbReference type="NCBI Taxonomy" id="72124"/>
    <lineage>
        <taxon>Eukaryota</taxon>
        <taxon>Fungi</taxon>
        <taxon>Dikarya</taxon>
        <taxon>Basidiomycota</taxon>
        <taxon>Agaricomycotina</taxon>
        <taxon>Agaricomycetes</taxon>
        <taxon>Agaricomycetidae</taxon>
        <taxon>Boletales</taxon>
        <taxon>Coniophorineae</taxon>
        <taxon>Hygrophoropsidaceae</taxon>
        <taxon>Hygrophoropsis</taxon>
    </lineage>
</organism>
<gene>
    <name evidence="1" type="ORF">BJ138DRAFT_1117272</name>
</gene>
<name>A0ACB8A151_9AGAM</name>
<evidence type="ECO:0000313" key="2">
    <source>
        <dbReference type="Proteomes" id="UP000790377"/>
    </source>
</evidence>
<sequence length="354" mass="38429">MSSELISNFYGCLRYHTELPQILVNNGEAGEIEEGMMWFASGYEKLEDKDLDDKDNANGAGMGAGGTNDNWREDAEERWRRKWLERLARREVQIQILLYLLKPSLPGPQLPLPPIEVLIPPTSSTSALFPNASSLSRPTPSTVLEVHHPPATPTKPKVRQLKRSNTGVTTSRTLVGSPSPGPSLSLDINIGADNSDKDRSSSPYSLRLGMGTSPESGSRPGFYSGSRSSAADDFNVTGEVDTDIEENGDMSPENTIMDPDKDEEEADILFLGIPPPRPRSQTGAKARLFDPSPSPPASSPLARSAVRNEARSLKRVASASMDTGAERDVDFDAHTKTGSGLHAGKRTLFDSVQR</sequence>
<protein>
    <submittedName>
        <fullName evidence="1">Uncharacterized protein</fullName>
    </submittedName>
</protein>
<keyword evidence="2" id="KW-1185">Reference proteome</keyword>
<dbReference type="Proteomes" id="UP000790377">
    <property type="component" value="Unassembled WGS sequence"/>
</dbReference>
<comment type="caution">
    <text evidence="1">The sequence shown here is derived from an EMBL/GenBank/DDBJ whole genome shotgun (WGS) entry which is preliminary data.</text>
</comment>
<accession>A0ACB8A151</accession>
<proteinExistence type="predicted"/>
<evidence type="ECO:0000313" key="1">
    <source>
        <dbReference type="EMBL" id="KAH7906773.1"/>
    </source>
</evidence>
<reference evidence="1" key="1">
    <citation type="journal article" date="2021" name="New Phytol.">
        <title>Evolutionary innovations through gain and loss of genes in the ectomycorrhizal Boletales.</title>
        <authorList>
            <person name="Wu G."/>
            <person name="Miyauchi S."/>
            <person name="Morin E."/>
            <person name="Kuo A."/>
            <person name="Drula E."/>
            <person name="Varga T."/>
            <person name="Kohler A."/>
            <person name="Feng B."/>
            <person name="Cao Y."/>
            <person name="Lipzen A."/>
            <person name="Daum C."/>
            <person name="Hundley H."/>
            <person name="Pangilinan J."/>
            <person name="Johnson J."/>
            <person name="Barry K."/>
            <person name="LaButti K."/>
            <person name="Ng V."/>
            <person name="Ahrendt S."/>
            <person name="Min B."/>
            <person name="Choi I.G."/>
            <person name="Park H."/>
            <person name="Plett J.M."/>
            <person name="Magnuson J."/>
            <person name="Spatafora J.W."/>
            <person name="Nagy L.G."/>
            <person name="Henrissat B."/>
            <person name="Grigoriev I.V."/>
            <person name="Yang Z.L."/>
            <person name="Xu J."/>
            <person name="Martin F.M."/>
        </authorList>
    </citation>
    <scope>NUCLEOTIDE SEQUENCE</scope>
    <source>
        <strain evidence="1">ATCC 28755</strain>
    </source>
</reference>
<dbReference type="EMBL" id="MU267977">
    <property type="protein sequence ID" value="KAH7906773.1"/>
    <property type="molecule type" value="Genomic_DNA"/>
</dbReference>